<proteinExistence type="predicted"/>
<protein>
    <submittedName>
        <fullName evidence="1">Uncharacterized protein</fullName>
    </submittedName>
</protein>
<dbReference type="EMBL" id="JACXVP010000004">
    <property type="protein sequence ID" value="KAG5611400.1"/>
    <property type="molecule type" value="Genomic_DNA"/>
</dbReference>
<comment type="caution">
    <text evidence="1">The sequence shown here is derived from an EMBL/GenBank/DDBJ whole genome shotgun (WGS) entry which is preliminary data.</text>
</comment>
<dbReference type="AlphaFoldDB" id="A0A9J5ZHX2"/>
<evidence type="ECO:0000313" key="2">
    <source>
        <dbReference type="Proteomes" id="UP000824120"/>
    </source>
</evidence>
<sequence>MHWPGWVFALRSMQRSVIGGIELRYYIKFMKKLGREYLDGLLYHSFKLWSKRYFKRHSMQIRFC</sequence>
<reference evidence="1 2" key="1">
    <citation type="submission" date="2020-09" db="EMBL/GenBank/DDBJ databases">
        <title>De no assembly of potato wild relative species, Solanum commersonii.</title>
        <authorList>
            <person name="Cho K."/>
        </authorList>
    </citation>
    <scope>NUCLEOTIDE SEQUENCE [LARGE SCALE GENOMIC DNA]</scope>
    <source>
        <strain evidence="1">LZ3.2</strain>
        <tissue evidence="1">Leaf</tissue>
    </source>
</reference>
<name>A0A9J5ZHX2_SOLCO</name>
<keyword evidence="2" id="KW-1185">Reference proteome</keyword>
<accession>A0A9J5ZHX2</accession>
<dbReference type="Proteomes" id="UP000824120">
    <property type="component" value="Chromosome 4"/>
</dbReference>
<evidence type="ECO:0000313" key="1">
    <source>
        <dbReference type="EMBL" id="KAG5611400.1"/>
    </source>
</evidence>
<gene>
    <name evidence="1" type="ORF">H5410_022681</name>
</gene>
<organism evidence="1 2">
    <name type="scientific">Solanum commersonii</name>
    <name type="common">Commerson's wild potato</name>
    <name type="synonym">Commerson's nightshade</name>
    <dbReference type="NCBI Taxonomy" id="4109"/>
    <lineage>
        <taxon>Eukaryota</taxon>
        <taxon>Viridiplantae</taxon>
        <taxon>Streptophyta</taxon>
        <taxon>Embryophyta</taxon>
        <taxon>Tracheophyta</taxon>
        <taxon>Spermatophyta</taxon>
        <taxon>Magnoliopsida</taxon>
        <taxon>eudicotyledons</taxon>
        <taxon>Gunneridae</taxon>
        <taxon>Pentapetalae</taxon>
        <taxon>asterids</taxon>
        <taxon>lamiids</taxon>
        <taxon>Solanales</taxon>
        <taxon>Solanaceae</taxon>
        <taxon>Solanoideae</taxon>
        <taxon>Solaneae</taxon>
        <taxon>Solanum</taxon>
    </lineage>
</organism>